<dbReference type="EMBL" id="CP025197">
    <property type="protein sequence ID" value="AUG56827.1"/>
    <property type="molecule type" value="Genomic_DNA"/>
</dbReference>
<dbReference type="KEGG" id="hsc:HVS_04440"/>
<proteinExistence type="predicted"/>
<protein>
    <submittedName>
        <fullName evidence="4">Transposase</fullName>
    </submittedName>
</protein>
<dbReference type="Pfam" id="PF04986">
    <property type="entry name" value="Y2_Tnp"/>
    <property type="match status" value="1"/>
</dbReference>
<dbReference type="PANTHER" id="PTHR37023:SF1">
    <property type="entry name" value="ISSOD25 TRANSPOSASE TNPA_ISSOD25"/>
    <property type="match status" value="1"/>
</dbReference>
<gene>
    <name evidence="4" type="ORF">HVS_04440</name>
</gene>
<reference evidence="4 5" key="1">
    <citation type="submission" date="2017-12" db="EMBL/GenBank/DDBJ databases">
        <title>Complete genome sequence of Herbivorax saccincola GGR1, a novel Cellulosome-producing hydrolytic bacterium in a thermophilic biogas plant, established by Illumina and Nanopore MinION sequencing.</title>
        <authorList>
            <person name="Pechtl A."/>
            <person name="Ruckert C."/>
            <person name="Koeck D.E."/>
            <person name="Maus I."/>
            <person name="Winkler A."/>
            <person name="Kalinowski J."/>
            <person name="Puhler A."/>
            <person name="Schwarz W.W."/>
            <person name="Zverlov V.V."/>
            <person name="Schluter A."/>
            <person name="Liebl W."/>
        </authorList>
    </citation>
    <scope>NUCLEOTIDE SEQUENCE [LARGE SCALE GENOMIC DNA]</scope>
    <source>
        <strain evidence="5">SR1</strain>
    </source>
</reference>
<sequence length="482" mass="56783">MLYESSNNQGIYSPREPRKNYYYRCVEENFEVLERVWDDRYQNTYGYWRPHILDVIYDYLDCGNLHLGFARVKCEDCNKEYLLPFSCKRRAFCPSCHQRRVVEFGEFLYTEVLKEVSHRQWVFSIPKRLRCYFMYDRKLLAKLSRCAWKVLCDYLKSSSGDKDSVPGVVIAVQTFGDFLNFNPHLHVIATDGCFKGDGDFIKSVLPQGKDIEKVFQSEVLKMLKKEGKINQFIIDNMLSWENTGFNVYCGEAIYAEEQESIEKLAQYVVRAPISQERMFYIPPEESSNEVGKIIYKGKNSREIQAFDALDWLARLVTHIPNKGEQFVRYYGYYSNKSRGQRKKAETDDKVPAIVSSDLSKKAFRKNWARLIQKVYNVDSLKCKYCNGKMRIISFVEDEETIEKILKHLKLWGIQNHDPPNHFKIPQQFEHFILANSLLIGNNEKSNENMGKNKDGNYEEHNSNNVFPDYETCDELPKYEDWF</sequence>
<dbReference type="AlphaFoldDB" id="A0A2K9DZ81"/>
<evidence type="ECO:0000313" key="5">
    <source>
        <dbReference type="Proteomes" id="UP000233534"/>
    </source>
</evidence>
<evidence type="ECO:0000259" key="2">
    <source>
        <dbReference type="Pfam" id="PF04986"/>
    </source>
</evidence>
<organism evidence="4 5">
    <name type="scientific">Acetivibrio saccincola</name>
    <dbReference type="NCBI Taxonomy" id="1677857"/>
    <lineage>
        <taxon>Bacteria</taxon>
        <taxon>Bacillati</taxon>
        <taxon>Bacillota</taxon>
        <taxon>Clostridia</taxon>
        <taxon>Eubacteriales</taxon>
        <taxon>Oscillospiraceae</taxon>
        <taxon>Acetivibrio</taxon>
    </lineage>
</organism>
<dbReference type="GO" id="GO:0004803">
    <property type="term" value="F:transposase activity"/>
    <property type="evidence" value="ECO:0007669"/>
    <property type="project" value="InterPro"/>
</dbReference>
<dbReference type="GO" id="GO:0003677">
    <property type="term" value="F:DNA binding"/>
    <property type="evidence" value="ECO:0007669"/>
    <property type="project" value="InterPro"/>
</dbReference>
<evidence type="ECO:0000313" key="4">
    <source>
        <dbReference type="EMBL" id="AUG56827.1"/>
    </source>
</evidence>
<dbReference type="InterPro" id="IPR007069">
    <property type="entry name" value="Transposase_32"/>
</dbReference>
<dbReference type="Pfam" id="PF14319">
    <property type="entry name" value="Zn_Tnp_IS91"/>
    <property type="match status" value="1"/>
</dbReference>
<dbReference type="GO" id="GO:0006313">
    <property type="term" value="P:DNA transposition"/>
    <property type="evidence" value="ECO:0007669"/>
    <property type="project" value="InterPro"/>
</dbReference>
<evidence type="ECO:0000259" key="3">
    <source>
        <dbReference type="Pfam" id="PF14319"/>
    </source>
</evidence>
<dbReference type="Proteomes" id="UP000233534">
    <property type="component" value="Chromosome"/>
</dbReference>
<name>A0A2K9DZ81_9FIRM</name>
<feature type="region of interest" description="Disordered" evidence="1">
    <location>
        <begin position="444"/>
        <end position="465"/>
    </location>
</feature>
<dbReference type="RefSeq" id="WP_101299602.1">
    <property type="nucleotide sequence ID" value="NZ_CP025197.1"/>
</dbReference>
<keyword evidence="5" id="KW-1185">Reference proteome</keyword>
<evidence type="ECO:0000256" key="1">
    <source>
        <dbReference type="SAM" id="MobiDB-lite"/>
    </source>
</evidence>
<feature type="domain" description="Transposase IS801/IS1294" evidence="2">
    <location>
        <begin position="167"/>
        <end position="337"/>
    </location>
</feature>
<feature type="compositionally biased region" description="Basic and acidic residues" evidence="1">
    <location>
        <begin position="444"/>
        <end position="461"/>
    </location>
</feature>
<accession>A0A2K9DZ81</accession>
<feature type="domain" description="Transposase zinc-binding" evidence="3">
    <location>
        <begin position="34"/>
        <end position="125"/>
    </location>
</feature>
<dbReference type="InterPro" id="IPR026889">
    <property type="entry name" value="Zn_Tnp"/>
</dbReference>
<dbReference type="PANTHER" id="PTHR37023">
    <property type="entry name" value="TRANSPOSASE"/>
    <property type="match status" value="1"/>
</dbReference>